<sequence>MRYQKNGRRYEALGRSSPTARPCDGCHAVQSVVYCHSDAKCLCVSRDKQVHSANQVAERAHVCEVCKSASTVLTCCADAPALCTTCDAKLHSANTLSQRHQRVPVLPLPAAAIQTTSSFDEGKAFVITHGIKEEEEEVDSWLLLTEDSDYSNCTNSTATANNNRNKKMGFGDVDQYFDLSGYNPYYHSNITRNPEEQYMQEQQQIQRRYLEKEWNECAVPSQLTMVYEQQQSVYGIGGAKNAVSVTSSISLSSMEAGIVPDNTIAGISNLNILTTGGVDLLPVRSFQMPVHLSPRDRAARILRYKEKRQARNFNKTIRYATRKAYAQARPRIKGRFTKISDVELKVDLMSSPPDLPNSSYGTVPWF</sequence>
<evidence type="ECO:0000256" key="9">
    <source>
        <dbReference type="SAM" id="MobiDB-lite"/>
    </source>
</evidence>
<accession>A0A1Z5RNZ1</accession>
<dbReference type="Pfam" id="PF06203">
    <property type="entry name" value="CCT"/>
    <property type="match status" value="1"/>
</dbReference>
<dbReference type="CDD" id="cd19821">
    <property type="entry name" value="Bbox1_BBX-like"/>
    <property type="match status" value="1"/>
</dbReference>
<dbReference type="InParanoid" id="A0A1Z5RNZ1"/>
<dbReference type="PROSITE" id="PS51017">
    <property type="entry name" value="CCT"/>
    <property type="match status" value="1"/>
</dbReference>
<dbReference type="Proteomes" id="UP000000768">
    <property type="component" value="Chromosome 4"/>
</dbReference>
<evidence type="ECO:0000259" key="11">
    <source>
        <dbReference type="PROSITE" id="PS51017"/>
    </source>
</evidence>
<dbReference type="PANTHER" id="PTHR31319:SF84">
    <property type="match status" value="1"/>
</dbReference>
<dbReference type="GO" id="GO:0009909">
    <property type="term" value="P:regulation of flower development"/>
    <property type="evidence" value="ECO:0000318"/>
    <property type="project" value="GO_Central"/>
</dbReference>
<protein>
    <submittedName>
        <fullName evidence="12">Uncharacterized protein</fullName>
    </submittedName>
</protein>
<dbReference type="PANTHER" id="PTHR31319">
    <property type="entry name" value="ZINC FINGER PROTEIN CONSTANS-LIKE 4"/>
    <property type="match status" value="1"/>
</dbReference>
<dbReference type="GO" id="GO:0008270">
    <property type="term" value="F:zinc ion binding"/>
    <property type="evidence" value="ECO:0007669"/>
    <property type="project" value="UniProtKB-KW"/>
</dbReference>
<organism evidence="12 13">
    <name type="scientific">Sorghum bicolor</name>
    <name type="common">Sorghum</name>
    <name type="synonym">Sorghum vulgare</name>
    <dbReference type="NCBI Taxonomy" id="4558"/>
    <lineage>
        <taxon>Eukaryota</taxon>
        <taxon>Viridiplantae</taxon>
        <taxon>Streptophyta</taxon>
        <taxon>Embryophyta</taxon>
        <taxon>Tracheophyta</taxon>
        <taxon>Spermatophyta</taxon>
        <taxon>Magnoliopsida</taxon>
        <taxon>Liliopsida</taxon>
        <taxon>Poales</taxon>
        <taxon>Poaceae</taxon>
        <taxon>PACMAD clade</taxon>
        <taxon>Panicoideae</taxon>
        <taxon>Andropogonodae</taxon>
        <taxon>Andropogoneae</taxon>
        <taxon>Sorghinae</taxon>
        <taxon>Sorghum</taxon>
    </lineage>
</organism>
<evidence type="ECO:0000313" key="12">
    <source>
        <dbReference type="EMBL" id="OQU85473.1"/>
    </source>
</evidence>
<evidence type="ECO:0000256" key="8">
    <source>
        <dbReference type="PROSITE-ProRule" id="PRU00357"/>
    </source>
</evidence>
<keyword evidence="3" id="KW-0479">Metal-binding</keyword>
<dbReference type="GO" id="GO:2000028">
    <property type="term" value="P:regulation of photoperiodism, flowering"/>
    <property type="evidence" value="ECO:0000318"/>
    <property type="project" value="GO_Central"/>
</dbReference>
<gene>
    <name evidence="12" type="ORF">SORBI_3004G252300</name>
</gene>
<dbReference type="AlphaFoldDB" id="A0A1Z5RNZ1"/>
<keyword evidence="13" id="KW-1185">Reference proteome</keyword>
<dbReference type="STRING" id="4558.A0A1Z5RNZ1"/>
<evidence type="ECO:0000256" key="2">
    <source>
        <dbReference type="ARBA" id="ARBA00010024"/>
    </source>
</evidence>
<dbReference type="OMA" id="RYGATEW"/>
<name>A0A1Z5RNZ1_SORBI</name>
<keyword evidence="5" id="KW-0862">Zinc</keyword>
<reference evidence="12 13" key="1">
    <citation type="journal article" date="2009" name="Nature">
        <title>The Sorghum bicolor genome and the diversification of grasses.</title>
        <authorList>
            <person name="Paterson A.H."/>
            <person name="Bowers J.E."/>
            <person name="Bruggmann R."/>
            <person name="Dubchak I."/>
            <person name="Grimwood J."/>
            <person name="Gundlach H."/>
            <person name="Haberer G."/>
            <person name="Hellsten U."/>
            <person name="Mitros T."/>
            <person name="Poliakov A."/>
            <person name="Schmutz J."/>
            <person name="Spannagl M."/>
            <person name="Tang H."/>
            <person name="Wang X."/>
            <person name="Wicker T."/>
            <person name="Bharti A.K."/>
            <person name="Chapman J."/>
            <person name="Feltus F.A."/>
            <person name="Gowik U."/>
            <person name="Grigoriev I.V."/>
            <person name="Lyons E."/>
            <person name="Maher C.A."/>
            <person name="Martis M."/>
            <person name="Narechania A."/>
            <person name="Otillar R.P."/>
            <person name="Penning B.W."/>
            <person name="Salamov A.A."/>
            <person name="Wang Y."/>
            <person name="Zhang L."/>
            <person name="Carpita N.C."/>
            <person name="Freeling M."/>
            <person name="Gingle A.R."/>
            <person name="Hash C.T."/>
            <person name="Keller B."/>
            <person name="Klein P."/>
            <person name="Kresovich S."/>
            <person name="McCann M.C."/>
            <person name="Ming R."/>
            <person name="Peterson D.G."/>
            <person name="Mehboob-ur-Rahman"/>
            <person name="Ware D."/>
            <person name="Westhoff P."/>
            <person name="Mayer K.F."/>
            <person name="Messing J."/>
            <person name="Rokhsar D.S."/>
        </authorList>
    </citation>
    <scope>NUCLEOTIDE SEQUENCE [LARGE SCALE GENOMIC DNA]</scope>
    <source>
        <strain evidence="13">cv. BTx623</strain>
    </source>
</reference>
<dbReference type="SMART" id="SM00336">
    <property type="entry name" value="BBOX"/>
    <property type="match status" value="1"/>
</dbReference>
<proteinExistence type="inferred from homology"/>
<dbReference type="InterPro" id="IPR010402">
    <property type="entry name" value="CCT_domain"/>
</dbReference>
<evidence type="ECO:0000256" key="7">
    <source>
        <dbReference type="PROSITE-ProRule" id="PRU00024"/>
    </source>
</evidence>
<dbReference type="InterPro" id="IPR000315">
    <property type="entry name" value="Znf_B-box"/>
</dbReference>
<reference evidence="13" key="2">
    <citation type="journal article" date="2018" name="Plant J.">
        <title>The Sorghum bicolor reference genome: improved assembly, gene annotations, a transcriptome atlas, and signatures of genome organization.</title>
        <authorList>
            <person name="McCormick R.F."/>
            <person name="Truong S.K."/>
            <person name="Sreedasyam A."/>
            <person name="Jenkins J."/>
            <person name="Shu S."/>
            <person name="Sims D."/>
            <person name="Kennedy M."/>
            <person name="Amirebrahimi M."/>
            <person name="Weers B.D."/>
            <person name="McKinley B."/>
            <person name="Mattison A."/>
            <person name="Morishige D.T."/>
            <person name="Grimwood J."/>
            <person name="Schmutz J."/>
            <person name="Mullet J.E."/>
        </authorList>
    </citation>
    <scope>NUCLEOTIDE SEQUENCE [LARGE SCALE GENOMIC DNA]</scope>
    <source>
        <strain evidence="13">cv. BTx623</strain>
    </source>
</reference>
<evidence type="ECO:0000256" key="1">
    <source>
        <dbReference type="ARBA" id="ARBA00004123"/>
    </source>
</evidence>
<keyword evidence="6 8" id="KW-0539">Nucleus</keyword>
<evidence type="ECO:0000256" key="3">
    <source>
        <dbReference type="ARBA" id="ARBA00022723"/>
    </source>
</evidence>
<dbReference type="PROSITE" id="PS50119">
    <property type="entry name" value="ZF_BBOX"/>
    <property type="match status" value="1"/>
</dbReference>
<comment type="similarity">
    <text evidence="2">Belongs to the CONSTANS family.</text>
</comment>
<keyword evidence="4 7" id="KW-0863">Zinc-finger</keyword>
<feature type="domain" description="CCT" evidence="11">
    <location>
        <begin position="297"/>
        <end position="339"/>
    </location>
</feature>
<dbReference type="EMBL" id="CM000763">
    <property type="protein sequence ID" value="OQU85473.1"/>
    <property type="molecule type" value="Genomic_DNA"/>
</dbReference>
<feature type="region of interest" description="Disordered" evidence="9">
    <location>
        <begin position="1"/>
        <end position="21"/>
    </location>
</feature>
<evidence type="ECO:0000256" key="4">
    <source>
        <dbReference type="ARBA" id="ARBA00022771"/>
    </source>
</evidence>
<dbReference type="InterPro" id="IPR045281">
    <property type="entry name" value="CONSTANS-like"/>
</dbReference>
<dbReference type="Gramene" id="OQU85473">
    <property type="protein sequence ID" value="OQU85473"/>
    <property type="gene ID" value="SORBI_3004G252300"/>
</dbReference>
<dbReference type="InterPro" id="IPR049808">
    <property type="entry name" value="CONSTANS-like_Bbox1"/>
</dbReference>
<dbReference type="eggNOG" id="KOG1601">
    <property type="taxonomic scope" value="Eukaryota"/>
</dbReference>
<evidence type="ECO:0000256" key="5">
    <source>
        <dbReference type="ARBA" id="ARBA00022833"/>
    </source>
</evidence>
<dbReference type="GO" id="GO:0005634">
    <property type="term" value="C:nucleus"/>
    <property type="evidence" value="ECO:0000318"/>
    <property type="project" value="GO_Central"/>
</dbReference>
<evidence type="ECO:0000256" key="6">
    <source>
        <dbReference type="ARBA" id="ARBA00023242"/>
    </source>
</evidence>
<evidence type="ECO:0000259" key="10">
    <source>
        <dbReference type="PROSITE" id="PS50119"/>
    </source>
</evidence>
<feature type="domain" description="B box-type" evidence="10">
    <location>
        <begin position="58"/>
        <end position="105"/>
    </location>
</feature>
<evidence type="ECO:0000313" key="13">
    <source>
        <dbReference type="Proteomes" id="UP000000768"/>
    </source>
</evidence>
<comment type="subcellular location">
    <subcellularLocation>
        <location evidence="1 8">Nucleus</location>
    </subcellularLocation>
</comment>